<dbReference type="InterPro" id="IPR044668">
    <property type="entry name" value="PuuD-like"/>
</dbReference>
<dbReference type="SUPFAM" id="SSF52317">
    <property type="entry name" value="Class I glutamine amidotransferase-like"/>
    <property type="match status" value="1"/>
</dbReference>
<dbReference type="OrthoDB" id="9813383at2"/>
<dbReference type="InterPro" id="IPR011697">
    <property type="entry name" value="Peptidase_C26"/>
</dbReference>
<gene>
    <name evidence="1" type="ORF">AT728_22905</name>
</gene>
<dbReference type="PANTHER" id="PTHR43235">
    <property type="entry name" value="GLUTAMINE AMIDOTRANSFERASE PB2B2.05-RELATED"/>
    <property type="match status" value="1"/>
</dbReference>
<dbReference type="EMBL" id="LOCL01000036">
    <property type="protein sequence ID" value="KUF16776.1"/>
    <property type="molecule type" value="Genomic_DNA"/>
</dbReference>
<comment type="caution">
    <text evidence="1">The sequence shown here is derived from an EMBL/GenBank/DDBJ whole genome shotgun (WGS) entry which is preliminary data.</text>
</comment>
<evidence type="ECO:0000313" key="2">
    <source>
        <dbReference type="Proteomes" id="UP000054804"/>
    </source>
</evidence>
<keyword evidence="2" id="KW-1185">Reference proteome</keyword>
<protein>
    <submittedName>
        <fullName evidence="1">Peptidase C26</fullName>
    </submittedName>
</protein>
<dbReference type="Gene3D" id="3.40.50.880">
    <property type="match status" value="1"/>
</dbReference>
<dbReference type="InterPro" id="IPR029062">
    <property type="entry name" value="Class_I_gatase-like"/>
</dbReference>
<dbReference type="Proteomes" id="UP000054804">
    <property type="component" value="Unassembled WGS sequence"/>
</dbReference>
<accession>A0A0W7X1V6</accession>
<dbReference type="CDD" id="cd01745">
    <property type="entry name" value="GATase1_2"/>
    <property type="match status" value="1"/>
</dbReference>
<dbReference type="GO" id="GO:0005829">
    <property type="term" value="C:cytosol"/>
    <property type="evidence" value="ECO:0007669"/>
    <property type="project" value="TreeGrafter"/>
</dbReference>
<reference evidence="1 2" key="1">
    <citation type="submission" date="2015-12" db="EMBL/GenBank/DDBJ databases">
        <title>Draft genome sequence of Streptomyces silvensis ATCC 53525, a producer of novel hormone antagonists.</title>
        <authorList>
            <person name="Johnston C.W."/>
            <person name="Li Y."/>
            <person name="Magarvey N.A."/>
        </authorList>
    </citation>
    <scope>NUCLEOTIDE SEQUENCE [LARGE SCALE GENOMIC DNA]</scope>
    <source>
        <strain evidence="1 2">ATCC 53525</strain>
    </source>
</reference>
<dbReference type="GO" id="GO:0033969">
    <property type="term" value="F:gamma-glutamyl-gamma-aminobutyrate hydrolase activity"/>
    <property type="evidence" value="ECO:0007669"/>
    <property type="project" value="TreeGrafter"/>
</dbReference>
<dbReference type="PANTHER" id="PTHR43235:SF1">
    <property type="entry name" value="GLUTAMINE AMIDOTRANSFERASE PB2B2.05-RELATED"/>
    <property type="match status" value="1"/>
</dbReference>
<dbReference type="GO" id="GO:0006598">
    <property type="term" value="P:polyamine catabolic process"/>
    <property type="evidence" value="ECO:0007669"/>
    <property type="project" value="TreeGrafter"/>
</dbReference>
<sequence length="243" mass="25731">MNRPARPLIAIPARFSASCSALRYGAEVNARALIEAVWRGGGEPATIHPQAPGGSADPGLVADRLSRFDGILLPGGGDLSPSRYGVDPVHGSVHDVDAEQDGFDLAVARQALHAGLPLLAICRGVQVVNVALGGTLAEHQAGWRREHRNLVHQVDIQAGSALHGITGSAVVTASCYHHQRVDRMGAGLTVTAKAADGTSEAFELLGRHAWFIGVQWHPEDTALPDPVQQALFNALVQAARQRW</sequence>
<dbReference type="PROSITE" id="PS51273">
    <property type="entry name" value="GATASE_TYPE_1"/>
    <property type="match status" value="1"/>
</dbReference>
<name>A0A0W7X1V6_9ACTN</name>
<organism evidence="1 2">
    <name type="scientific">Streptomyces silvensis</name>
    <dbReference type="NCBI Taxonomy" id="1765722"/>
    <lineage>
        <taxon>Bacteria</taxon>
        <taxon>Bacillati</taxon>
        <taxon>Actinomycetota</taxon>
        <taxon>Actinomycetes</taxon>
        <taxon>Kitasatosporales</taxon>
        <taxon>Streptomycetaceae</taxon>
        <taxon>Streptomyces</taxon>
    </lineage>
</organism>
<dbReference type="RefSeq" id="WP_058849046.1">
    <property type="nucleotide sequence ID" value="NZ_LOCL01000036.1"/>
</dbReference>
<evidence type="ECO:0000313" key="1">
    <source>
        <dbReference type="EMBL" id="KUF16776.1"/>
    </source>
</evidence>
<dbReference type="Pfam" id="PF07722">
    <property type="entry name" value="Peptidase_C26"/>
    <property type="match status" value="1"/>
</dbReference>
<dbReference type="STRING" id="1765722.AT728_22905"/>
<dbReference type="AlphaFoldDB" id="A0A0W7X1V6"/>
<proteinExistence type="predicted"/>